<sequence length="229" mass="25637">MRLLIISDIHGNKEALDAVMAIGHDAVICLGDLVDYGPSPGACIDLLGEHKIPTIRGNHDNAVASGMECGCGYEYKHLSLATREYTVDILNGLQMDFLRKLPLNLERTENGKKLYFTHGSPLSFYDYIKPDTPEETIKEYIRDVDADFIFIGHSHLPFVRKVGGVTLVNPGSVGQPRDCDIRASCAVFDTETSHAELIRVEYDMEMVFEKIRKNMPHSEELISILKRGK</sequence>
<dbReference type="SUPFAM" id="SSF56300">
    <property type="entry name" value="Metallo-dependent phosphatases"/>
    <property type="match status" value="1"/>
</dbReference>
<dbReference type="GO" id="GO:0005737">
    <property type="term" value="C:cytoplasm"/>
    <property type="evidence" value="ECO:0007669"/>
    <property type="project" value="TreeGrafter"/>
</dbReference>
<protein>
    <recommendedName>
        <fullName evidence="1">Phosphoesterase</fullName>
        <ecNumber evidence="1">3.1.4.-</ecNumber>
    </recommendedName>
</protein>
<evidence type="ECO:0000313" key="3">
    <source>
        <dbReference type="EMBL" id="TGC10651.1"/>
    </source>
</evidence>
<dbReference type="InterPro" id="IPR024654">
    <property type="entry name" value="Calcineurin-like_PHP_lpxH"/>
</dbReference>
<dbReference type="EC" id="3.1.4.-" evidence="1"/>
<comment type="caution">
    <text evidence="3">The sequence shown here is derived from an EMBL/GenBank/DDBJ whole genome shotgun (WGS) entry which is preliminary data.</text>
</comment>
<reference evidence="3 4" key="1">
    <citation type="submission" date="2017-11" db="EMBL/GenBank/DDBJ databases">
        <title>Isolation and Characterization of Methanogenic Archaea from Saline Meromictic Lake at Siberia.</title>
        <authorList>
            <person name="Shen Y."/>
            <person name="Huang H.-H."/>
            <person name="Lai M.-C."/>
            <person name="Chen S.-C."/>
        </authorList>
    </citation>
    <scope>NUCLEOTIDE SEQUENCE [LARGE SCALE GENOMIC DNA]</scope>
    <source>
        <strain evidence="3 4">SY-01</strain>
    </source>
</reference>
<proteinExistence type="inferred from homology"/>
<dbReference type="OrthoDB" id="9937at2157"/>
<dbReference type="PIRSF" id="PIRSF000883">
    <property type="entry name" value="Pesterase_MJ0912"/>
    <property type="match status" value="1"/>
</dbReference>
<dbReference type="PANTHER" id="PTHR42850:SF2">
    <property type="entry name" value="BLL5683 PROTEIN"/>
    <property type="match status" value="1"/>
</dbReference>
<accession>A0A4E0PX87</accession>
<gene>
    <name evidence="3" type="ORF">CUN85_03970</name>
</gene>
<dbReference type="Pfam" id="PF12850">
    <property type="entry name" value="Metallophos_2"/>
    <property type="match status" value="1"/>
</dbReference>
<dbReference type="PANTHER" id="PTHR42850">
    <property type="entry name" value="METALLOPHOSPHOESTERASE"/>
    <property type="match status" value="1"/>
</dbReference>
<evidence type="ECO:0000313" key="4">
    <source>
        <dbReference type="Proteomes" id="UP000297295"/>
    </source>
</evidence>
<dbReference type="EMBL" id="PGGK01000003">
    <property type="protein sequence ID" value="TGC10651.1"/>
    <property type="molecule type" value="Genomic_DNA"/>
</dbReference>
<dbReference type="NCBIfam" id="TIGR00040">
    <property type="entry name" value="yfcE"/>
    <property type="match status" value="1"/>
</dbReference>
<dbReference type="Gene3D" id="3.60.21.10">
    <property type="match status" value="1"/>
</dbReference>
<dbReference type="InterPro" id="IPR011152">
    <property type="entry name" value="Pesterase_MJ0912"/>
</dbReference>
<dbReference type="InterPro" id="IPR029052">
    <property type="entry name" value="Metallo-depent_PP-like"/>
</dbReference>
<comment type="cofactor">
    <cofactor evidence="1">
        <name>a divalent metal cation</name>
        <dbReference type="ChEBI" id="CHEBI:60240"/>
    </cofactor>
</comment>
<dbReference type="Proteomes" id="UP000297295">
    <property type="component" value="Unassembled WGS sequence"/>
</dbReference>
<dbReference type="GO" id="GO:0046872">
    <property type="term" value="F:metal ion binding"/>
    <property type="evidence" value="ECO:0007669"/>
    <property type="project" value="UniProtKB-KW"/>
</dbReference>
<dbReference type="InterPro" id="IPR050126">
    <property type="entry name" value="Ap4A_hydrolase"/>
</dbReference>
<feature type="domain" description="Calcineurin-like phosphoesterase" evidence="2">
    <location>
        <begin position="1"/>
        <end position="192"/>
    </location>
</feature>
<name>A0A4E0PX87_9EURY</name>
<evidence type="ECO:0000259" key="2">
    <source>
        <dbReference type="Pfam" id="PF12850"/>
    </source>
</evidence>
<organism evidence="3 4">
    <name type="scientific">Methanolobus halotolerans</name>
    <dbReference type="NCBI Taxonomy" id="2052935"/>
    <lineage>
        <taxon>Archaea</taxon>
        <taxon>Methanobacteriati</taxon>
        <taxon>Methanobacteriota</taxon>
        <taxon>Stenosarchaea group</taxon>
        <taxon>Methanomicrobia</taxon>
        <taxon>Methanosarcinales</taxon>
        <taxon>Methanosarcinaceae</taxon>
        <taxon>Methanolobus</taxon>
    </lineage>
</organism>
<keyword evidence="4" id="KW-1185">Reference proteome</keyword>
<dbReference type="GO" id="GO:0016791">
    <property type="term" value="F:phosphatase activity"/>
    <property type="evidence" value="ECO:0007669"/>
    <property type="project" value="TreeGrafter"/>
</dbReference>
<dbReference type="RefSeq" id="WP_135389029.1">
    <property type="nucleotide sequence ID" value="NZ_PGGK01000003.1"/>
</dbReference>
<keyword evidence="1" id="KW-0479">Metal-binding</keyword>
<comment type="similarity">
    <text evidence="1">Belongs to the metallophosphoesterase superfamily. YfcE family.</text>
</comment>
<evidence type="ECO:0000256" key="1">
    <source>
        <dbReference type="RuleBase" id="RU362039"/>
    </source>
</evidence>
<dbReference type="InterPro" id="IPR000979">
    <property type="entry name" value="Phosphodiesterase_MJ0936/Vps29"/>
</dbReference>
<dbReference type="AlphaFoldDB" id="A0A4E0PX87"/>